<dbReference type="PANTHER" id="PTHR43861">
    <property type="entry name" value="TRANS-ACONITATE 2-METHYLTRANSFERASE-RELATED"/>
    <property type="match status" value="1"/>
</dbReference>
<dbReference type="PANTHER" id="PTHR43861:SF1">
    <property type="entry name" value="TRANS-ACONITATE 2-METHYLTRANSFERASE"/>
    <property type="match status" value="1"/>
</dbReference>
<name>A0A3S4T9N0_9BACT</name>
<keyword evidence="3" id="KW-1185">Reference proteome</keyword>
<sequence length="283" mass="32024">MSEEKQYNWNAEDYARHSSAQQGWARELISKLDLQGYETVLDIGCGDGKITAEIAEHLPDGEILGVDNSPGMLELARKEFPWAKYPNLSFQQLDARKLACEAEFDVIFSNAALHWLQDHRPVLTGISRALNLGGRILLQMAGKGNAASLITVLDELIVAEEWQLYFTNFTFPYGFYGPELYKVWLKEAGLHPERVELIAKDTSYPERAGLEGWLRTSWLPYTERVPVERREAFITQIVDRYLAEHPVDSKGSVHVGMVRLEVEACPGESRRMCLISQPDPADV</sequence>
<feature type="domain" description="Methyltransferase" evidence="1">
    <location>
        <begin position="38"/>
        <end position="142"/>
    </location>
</feature>
<dbReference type="GO" id="GO:0030798">
    <property type="term" value="F:trans-aconitate 2-methyltransferase activity"/>
    <property type="evidence" value="ECO:0007669"/>
    <property type="project" value="InterPro"/>
</dbReference>
<dbReference type="AlphaFoldDB" id="A0A3S4T9N0"/>
<dbReference type="Gene3D" id="1.10.150.290">
    <property type="entry name" value="S-adenosyl-L-methionine-dependent methyltransferases"/>
    <property type="match status" value="1"/>
</dbReference>
<protein>
    <submittedName>
        <fullName evidence="2">Trans-aconitate methyltransferase</fullName>
    </submittedName>
</protein>
<dbReference type="InterPro" id="IPR025714">
    <property type="entry name" value="Methyltranfer_dom"/>
</dbReference>
<evidence type="ECO:0000259" key="1">
    <source>
        <dbReference type="Pfam" id="PF13847"/>
    </source>
</evidence>
<evidence type="ECO:0000313" key="3">
    <source>
        <dbReference type="Proteomes" id="UP000287853"/>
    </source>
</evidence>
<dbReference type="Proteomes" id="UP000287853">
    <property type="component" value="Unassembled WGS sequence"/>
</dbReference>
<dbReference type="Gene3D" id="3.40.50.150">
    <property type="entry name" value="Vaccinia Virus protein VP39"/>
    <property type="match status" value="1"/>
</dbReference>
<comment type="caution">
    <text evidence="2">The sequence shown here is derived from an EMBL/GenBank/DDBJ whole genome shotgun (WGS) entry which is preliminary data.</text>
</comment>
<dbReference type="CDD" id="cd02440">
    <property type="entry name" value="AdoMet_MTases"/>
    <property type="match status" value="1"/>
</dbReference>
<gene>
    <name evidence="2" type="ORF">H206_00025</name>
</gene>
<dbReference type="EMBL" id="MTKO01000070">
    <property type="protein sequence ID" value="RWX45958.1"/>
    <property type="molecule type" value="Genomic_DNA"/>
</dbReference>
<dbReference type="InterPro" id="IPR023149">
    <property type="entry name" value="Trans_acon_MeTrfase_C"/>
</dbReference>
<keyword evidence="2" id="KW-0808">Transferase</keyword>
<accession>A0A3S4T9N0</accession>
<evidence type="ECO:0000313" key="2">
    <source>
        <dbReference type="EMBL" id="RWX45958.1"/>
    </source>
</evidence>
<proteinExistence type="predicted"/>
<dbReference type="Pfam" id="PF13847">
    <property type="entry name" value="Methyltransf_31"/>
    <property type="match status" value="1"/>
</dbReference>
<organism evidence="2 3">
    <name type="scientific">Candidatus Electrothrix aarhusensis</name>
    <dbReference type="NCBI Taxonomy" id="1859131"/>
    <lineage>
        <taxon>Bacteria</taxon>
        <taxon>Pseudomonadati</taxon>
        <taxon>Thermodesulfobacteriota</taxon>
        <taxon>Desulfobulbia</taxon>
        <taxon>Desulfobulbales</taxon>
        <taxon>Desulfobulbaceae</taxon>
        <taxon>Candidatus Electrothrix</taxon>
    </lineage>
</organism>
<keyword evidence="2" id="KW-0489">Methyltransferase</keyword>
<reference evidence="2 3" key="1">
    <citation type="submission" date="2017-01" db="EMBL/GenBank/DDBJ databases">
        <title>The cable genome- insights into the physiology and evolution of filamentous bacteria capable of sulfide oxidation via long distance electron transfer.</title>
        <authorList>
            <person name="Schreiber L."/>
            <person name="Bjerg J.T."/>
            <person name="Boggild A."/>
            <person name="Van De Vossenberg J."/>
            <person name="Meysman F."/>
            <person name="Nielsen L.P."/>
            <person name="Schramm A."/>
            <person name="Kjeldsen K.U."/>
        </authorList>
    </citation>
    <scope>NUCLEOTIDE SEQUENCE [LARGE SCALE GENOMIC DNA]</scope>
    <source>
        <strain evidence="2">MCF</strain>
    </source>
</reference>
<dbReference type="SUPFAM" id="SSF53335">
    <property type="entry name" value="S-adenosyl-L-methionine-dependent methyltransferases"/>
    <property type="match status" value="1"/>
</dbReference>
<dbReference type="GO" id="GO:0032259">
    <property type="term" value="P:methylation"/>
    <property type="evidence" value="ECO:0007669"/>
    <property type="project" value="UniProtKB-KW"/>
</dbReference>
<dbReference type="InterPro" id="IPR029063">
    <property type="entry name" value="SAM-dependent_MTases_sf"/>
</dbReference>